<feature type="transmembrane region" description="Helical" evidence="3">
    <location>
        <begin position="838"/>
        <end position="861"/>
    </location>
</feature>
<keyword evidence="6" id="KW-1185">Reference proteome</keyword>
<evidence type="ECO:0000313" key="6">
    <source>
        <dbReference type="Proteomes" id="UP000186817"/>
    </source>
</evidence>
<evidence type="ECO:0000256" key="2">
    <source>
        <dbReference type="SAM" id="MobiDB-lite"/>
    </source>
</evidence>
<dbReference type="GO" id="GO:0000455">
    <property type="term" value="P:enzyme-directed rRNA pseudouridine synthesis"/>
    <property type="evidence" value="ECO:0007669"/>
    <property type="project" value="TreeGrafter"/>
</dbReference>
<evidence type="ECO:0000256" key="1">
    <source>
        <dbReference type="PROSITE-ProRule" id="PRU00182"/>
    </source>
</evidence>
<dbReference type="Proteomes" id="UP000186817">
    <property type="component" value="Unassembled WGS sequence"/>
</dbReference>
<evidence type="ECO:0000259" key="4">
    <source>
        <dbReference type="Pfam" id="PF00849"/>
    </source>
</evidence>
<gene>
    <name evidence="5" type="primary">RIB2</name>
    <name evidence="5" type="ORF">AK812_SmicGene8230</name>
</gene>
<sequence>MPKRQADGEENSQDGQKKLVAEHSSDGRQDVGDSEIAVAESASNPTTKRGRLSGGAAATGPEHVTYRVQGGLRHVEPYDFDFTTHVKQRWIGRTLLEVCACEFVAFPRDYYEASIEAGRVTVDGKAVKSGHVLRDGQRIVHRAVRCRENPVLDRGPIKVVEETKALLVVSKPSSLPIHPCGSYRFNSLIAILRNQGTVEADAALHTTHRLDRLTSGLVLLAKTKEAARRVGTWFAANQIRKTYLARVRGCFEQLLKGDLPLGATRKDERIHVAGYIRCIDRKVGKYQFSAEAPVAGEDAKDAATEFEFVGMASEDESIVRCYPATGRTHQIRVHLLHLGFPIANDSCYGGELRNDCTLPLIPHIRQEAHDSSRSGEEATMHPSTFAAGVRAIAMLTGVKIGRALLRQAILSQGRLMRMMLALTAPERKTDDKQNCAYAAKRRYGMKYSAALLVVAGPSLVKIGHALLRQAILSQKYSAALLVVKIGHALLRQAILSQKYSAALLVVKIGHALLRQAILSQKYSAALLVVARPSLEDCIDMASFVHLLVCGIFLHALTYALPDGVAFTSQAPDWATAPHRVAFCIRHGISCRGTSVMPSVPGNRFLDYVPAELRSSFDDAFYLPGLLCKKQDDGSLFQQLQKKCGWPHVRLQAMAMQQQLAAVYAEVQRLQMLANEIPSLRMEMELLRAEVENSGASDRRMPANLQSMVRQAVMHENASIYQELARLRAQCHELFGRGPSPQQEANQSWSEYLGLTAAEPTPKPAPFKPPMGMEDLEDSEDDVGHVPGSEPVRQIHHGEFQAAPFLGLEVIDFQHSIWDAALIVMLHSRDRARQVVGNFNAFLATTLLLMNIAIQVGLILAVNSLAEPNPLGTLKTVLREQRIREGQAYHNFDRKDLITQTQQVCNQKLYNEMADTTHWLAEYTNRGGVFGKLSGDVICMLAMFVWVTSMATELRRTVHDMGLVVVSLPRTEEVKYELRQGRYIITGVKTVQKAFSVMMVILPRTLIAVFLLWYGLIYLAGTINIDDLLLNAVALEFVKNIDELLFEALVPRRMAAMVSNMAIQIYVSRHHTLLPNELREGRLDFTGLLPPETKRGLSLSLQSFYALFRVFYIAGILVGGWVFYLAPVAEDAREALDAVCGHDVTFTYMLHPVTNIPVFAHVDPLEPGRHDKEELRCFYAAQFEMVKLRAGFQSEYLGANSTLAAMIGGFHPACKPENIWAAADVACPETSLQYFERAKMTGPADFFKNKNQDCRDQDVFFAVLRALCTHPKFTVYTAGELDFFQDTHQCSDLQMQCHKSRNHKISLPWFWQLQKTCPETCGMCEKGAPGAALALAE</sequence>
<feature type="transmembrane region" description="Helical" evidence="3">
    <location>
        <begin position="1103"/>
        <end position="1125"/>
    </location>
</feature>
<feature type="region of interest" description="Disordered" evidence="2">
    <location>
        <begin position="1"/>
        <end position="62"/>
    </location>
</feature>
<evidence type="ECO:0000313" key="5">
    <source>
        <dbReference type="EMBL" id="OLQ08304.1"/>
    </source>
</evidence>
<dbReference type="InterPro" id="IPR020103">
    <property type="entry name" value="PsdUridine_synth_cat_dom_sf"/>
</dbReference>
<dbReference type="SUPFAM" id="SSF55120">
    <property type="entry name" value="Pseudouridine synthase"/>
    <property type="match status" value="1"/>
</dbReference>
<dbReference type="Pfam" id="PF00849">
    <property type="entry name" value="PseudoU_synth_2"/>
    <property type="match status" value="1"/>
</dbReference>
<keyword evidence="3" id="KW-0812">Transmembrane</keyword>
<dbReference type="EMBL" id="LSRX01000120">
    <property type="protein sequence ID" value="OLQ08304.1"/>
    <property type="molecule type" value="Genomic_DNA"/>
</dbReference>
<evidence type="ECO:0000256" key="3">
    <source>
        <dbReference type="SAM" id="Phobius"/>
    </source>
</evidence>
<dbReference type="PANTHER" id="PTHR21600:SF40">
    <property type="entry name" value="PSEUDOURIDYLATE SYNTHASE RPUSD2"/>
    <property type="match status" value="1"/>
</dbReference>
<dbReference type="PROSITE" id="PS50889">
    <property type="entry name" value="S4"/>
    <property type="match status" value="1"/>
</dbReference>
<dbReference type="OrthoDB" id="411873at2759"/>
<dbReference type="PANTHER" id="PTHR21600">
    <property type="entry name" value="MITOCHONDRIAL RNA PSEUDOURIDINE SYNTHASE"/>
    <property type="match status" value="1"/>
</dbReference>
<dbReference type="Gene3D" id="3.30.2350.10">
    <property type="entry name" value="Pseudouridine synthase"/>
    <property type="match status" value="1"/>
</dbReference>
<accession>A0A1Q9ELJ6</accession>
<keyword evidence="3" id="KW-0472">Membrane</keyword>
<proteinExistence type="predicted"/>
<feature type="domain" description="Pseudouridine synthase RsuA/RluA-like" evidence="4">
    <location>
        <begin position="166"/>
        <end position="337"/>
    </location>
</feature>
<comment type="caution">
    <text evidence="5">The sequence shown here is derived from an EMBL/GenBank/DDBJ whole genome shotgun (WGS) entry which is preliminary data.</text>
</comment>
<feature type="transmembrane region" description="Helical" evidence="3">
    <location>
        <begin position="1000"/>
        <end position="1020"/>
    </location>
</feature>
<dbReference type="InterPro" id="IPR050188">
    <property type="entry name" value="RluA_PseudoU_synthase"/>
</dbReference>
<name>A0A1Q9ELJ6_SYMMI</name>
<feature type="compositionally biased region" description="Basic and acidic residues" evidence="2">
    <location>
        <begin position="15"/>
        <end position="31"/>
    </location>
</feature>
<protein>
    <submittedName>
        <fullName evidence="5">Bifunctional protein RIB2</fullName>
    </submittedName>
</protein>
<dbReference type="GO" id="GO:0009982">
    <property type="term" value="F:pseudouridine synthase activity"/>
    <property type="evidence" value="ECO:0007669"/>
    <property type="project" value="InterPro"/>
</dbReference>
<organism evidence="5 6">
    <name type="scientific">Symbiodinium microadriaticum</name>
    <name type="common">Dinoflagellate</name>
    <name type="synonym">Zooxanthella microadriatica</name>
    <dbReference type="NCBI Taxonomy" id="2951"/>
    <lineage>
        <taxon>Eukaryota</taxon>
        <taxon>Sar</taxon>
        <taxon>Alveolata</taxon>
        <taxon>Dinophyceae</taxon>
        <taxon>Suessiales</taxon>
        <taxon>Symbiodiniaceae</taxon>
        <taxon>Symbiodinium</taxon>
    </lineage>
</organism>
<dbReference type="GO" id="GO:0003723">
    <property type="term" value="F:RNA binding"/>
    <property type="evidence" value="ECO:0007669"/>
    <property type="project" value="UniProtKB-KW"/>
</dbReference>
<keyword evidence="1" id="KW-0694">RNA-binding</keyword>
<reference evidence="5 6" key="1">
    <citation type="submission" date="2016-02" db="EMBL/GenBank/DDBJ databases">
        <title>Genome analysis of coral dinoflagellate symbionts highlights evolutionary adaptations to a symbiotic lifestyle.</title>
        <authorList>
            <person name="Aranda M."/>
            <person name="Li Y."/>
            <person name="Liew Y.J."/>
            <person name="Baumgarten S."/>
            <person name="Simakov O."/>
            <person name="Wilson M."/>
            <person name="Piel J."/>
            <person name="Ashoor H."/>
            <person name="Bougouffa S."/>
            <person name="Bajic V.B."/>
            <person name="Ryu T."/>
            <person name="Ravasi T."/>
            <person name="Bayer T."/>
            <person name="Micklem G."/>
            <person name="Kim H."/>
            <person name="Bhak J."/>
            <person name="Lajeunesse T.C."/>
            <person name="Voolstra C.R."/>
        </authorList>
    </citation>
    <scope>NUCLEOTIDE SEQUENCE [LARGE SCALE GENOMIC DNA]</scope>
    <source>
        <strain evidence="5 6">CCMP2467</strain>
    </source>
</reference>
<dbReference type="InterPro" id="IPR006145">
    <property type="entry name" value="PsdUridine_synth_RsuA/RluA"/>
</dbReference>
<keyword evidence="3" id="KW-1133">Transmembrane helix</keyword>